<proteinExistence type="predicted"/>
<evidence type="ECO:0000256" key="1">
    <source>
        <dbReference type="SAM" id="MobiDB-lite"/>
    </source>
</evidence>
<dbReference type="InterPro" id="IPR007055">
    <property type="entry name" value="BON_dom"/>
</dbReference>
<dbReference type="PANTHER" id="PTHR34606:SF15">
    <property type="entry name" value="BON DOMAIN-CONTAINING PROTEIN"/>
    <property type="match status" value="1"/>
</dbReference>
<dbReference type="Proteomes" id="UP000033067">
    <property type="component" value="Chromosome"/>
</dbReference>
<dbReference type="InterPro" id="IPR051686">
    <property type="entry name" value="Lipoprotein_DolP"/>
</dbReference>
<dbReference type="EMBL" id="CP011144">
    <property type="protein sequence ID" value="AKC87114.1"/>
    <property type="molecule type" value="Genomic_DNA"/>
</dbReference>
<dbReference type="OrthoDB" id="8910395at2"/>
<organism evidence="4 5">
    <name type="scientific">Pseudoxanthomonas suwonensis</name>
    <dbReference type="NCBI Taxonomy" id="314722"/>
    <lineage>
        <taxon>Bacteria</taxon>
        <taxon>Pseudomonadati</taxon>
        <taxon>Pseudomonadota</taxon>
        <taxon>Gammaproteobacteria</taxon>
        <taxon>Lysobacterales</taxon>
        <taxon>Lysobacteraceae</taxon>
        <taxon>Pseudoxanthomonas</taxon>
    </lineage>
</organism>
<dbReference type="PATRIC" id="fig|314722.6.peg.2269"/>
<dbReference type="SMART" id="SM00749">
    <property type="entry name" value="BON"/>
    <property type="match status" value="1"/>
</dbReference>
<feature type="signal peptide" evidence="2">
    <location>
        <begin position="1"/>
        <end position="23"/>
    </location>
</feature>
<evidence type="ECO:0000313" key="5">
    <source>
        <dbReference type="Proteomes" id="UP000033067"/>
    </source>
</evidence>
<evidence type="ECO:0000259" key="3">
    <source>
        <dbReference type="PROSITE" id="PS50914"/>
    </source>
</evidence>
<dbReference type="AlphaFoldDB" id="A0A0E3Z1J0"/>
<evidence type="ECO:0000313" key="4">
    <source>
        <dbReference type="EMBL" id="AKC87114.1"/>
    </source>
</evidence>
<gene>
    <name evidence="4" type="ORF">WQ53_10520</name>
</gene>
<keyword evidence="5" id="KW-1185">Reference proteome</keyword>
<dbReference type="PROSITE" id="PS50914">
    <property type="entry name" value="BON"/>
    <property type="match status" value="1"/>
</dbReference>
<keyword evidence="2" id="KW-0732">Signal</keyword>
<dbReference type="Gene3D" id="3.30.1340.30">
    <property type="match status" value="1"/>
</dbReference>
<evidence type="ECO:0000256" key="2">
    <source>
        <dbReference type="SAM" id="SignalP"/>
    </source>
</evidence>
<reference evidence="4 5" key="1">
    <citation type="journal article" date="2015" name="Genome Announc.">
        <title>Complete Genome Sequence of Pseudoxanthomonas suwonensis Strain J1, a Cellulose-Degrading Bacterium Isolated from Leaf- and Wood-Enriched Soil.</title>
        <authorList>
            <person name="Hou L."/>
            <person name="Jiang J."/>
            <person name="Xu Z."/>
            <person name="Zhou Y."/>
            <person name="Leung F.C."/>
        </authorList>
    </citation>
    <scope>NUCLEOTIDE SEQUENCE [LARGE SCALE GENOMIC DNA]</scope>
    <source>
        <strain evidence="4 5">J1</strain>
    </source>
</reference>
<dbReference type="KEGG" id="psuw:WQ53_10520"/>
<feature type="domain" description="BON" evidence="3">
    <location>
        <begin position="44"/>
        <end position="113"/>
    </location>
</feature>
<dbReference type="PANTHER" id="PTHR34606">
    <property type="entry name" value="BON DOMAIN-CONTAINING PROTEIN"/>
    <property type="match status" value="1"/>
</dbReference>
<dbReference type="Pfam" id="PF04972">
    <property type="entry name" value="BON"/>
    <property type="match status" value="1"/>
</dbReference>
<feature type="compositionally biased region" description="Basic and acidic residues" evidence="1">
    <location>
        <begin position="25"/>
        <end position="39"/>
    </location>
</feature>
<feature type="chain" id="PRO_5002415748" evidence="2">
    <location>
        <begin position="24"/>
        <end position="114"/>
    </location>
</feature>
<name>A0A0E3Z1J0_9GAMM</name>
<feature type="region of interest" description="Disordered" evidence="1">
    <location>
        <begin position="23"/>
        <end position="45"/>
    </location>
</feature>
<accession>A0A0E3Z1J0</accession>
<dbReference type="InterPro" id="IPR014004">
    <property type="entry name" value="Transpt-assoc_nodulatn_dom_bac"/>
</dbReference>
<dbReference type="RefSeq" id="WP_052632115.1">
    <property type="nucleotide sequence ID" value="NZ_CP011144.1"/>
</dbReference>
<sequence length="114" mass="11727">MRKQASILAVAMVAALSGATALANDDNKPAKNPAAERESAQPVNDTWITTKVKSSLLADTDVSGTDIKVDTVNGVVHLSGTAATQVQADKAKKIARDIEGVASVDTSALRVAGR</sequence>
<protein>
    <submittedName>
        <fullName evidence="4">Transporter</fullName>
    </submittedName>
</protein>